<comment type="cofactor">
    <cofactor evidence="2">
        <name>Zn(2+)</name>
        <dbReference type="ChEBI" id="CHEBI:29105"/>
    </cofactor>
</comment>
<evidence type="ECO:0000256" key="6">
    <source>
        <dbReference type="ARBA" id="ARBA00022664"/>
    </source>
</evidence>
<comment type="subcellular location">
    <subcellularLocation>
        <location evidence="4">Nucleus</location>
    </subcellularLocation>
</comment>
<dbReference type="InterPro" id="IPR004843">
    <property type="entry name" value="Calcineurin-like_PHP"/>
</dbReference>
<evidence type="ECO:0000256" key="7">
    <source>
        <dbReference type="ARBA" id="ARBA00022723"/>
    </source>
</evidence>
<evidence type="ECO:0000256" key="10">
    <source>
        <dbReference type="ARBA" id="ARBA00023004"/>
    </source>
</evidence>
<evidence type="ECO:0000256" key="2">
    <source>
        <dbReference type="ARBA" id="ARBA00001947"/>
    </source>
</evidence>
<feature type="region of interest" description="Disordered" evidence="13">
    <location>
        <begin position="568"/>
        <end position="619"/>
    </location>
</feature>
<dbReference type="PANTHER" id="PTHR12849:SF0">
    <property type="entry name" value="LARIAT DEBRANCHING ENZYME"/>
    <property type="match status" value="1"/>
</dbReference>
<dbReference type="EMBL" id="LFZO01000025">
    <property type="protein sequence ID" value="KXT17113.1"/>
    <property type="molecule type" value="Genomic_DNA"/>
</dbReference>
<dbReference type="InterPro" id="IPR041816">
    <property type="entry name" value="Dbr1_N"/>
</dbReference>
<dbReference type="CDD" id="cd00844">
    <property type="entry name" value="MPP_Dbr1_N"/>
    <property type="match status" value="1"/>
</dbReference>
<name>A0A139IQS1_9PEZI</name>
<dbReference type="SMART" id="SM01124">
    <property type="entry name" value="DBR1"/>
    <property type="match status" value="1"/>
</dbReference>
<organism evidence="15 16">
    <name type="scientific">Pseudocercospora musae</name>
    <dbReference type="NCBI Taxonomy" id="113226"/>
    <lineage>
        <taxon>Eukaryota</taxon>
        <taxon>Fungi</taxon>
        <taxon>Dikarya</taxon>
        <taxon>Ascomycota</taxon>
        <taxon>Pezizomycotina</taxon>
        <taxon>Dothideomycetes</taxon>
        <taxon>Dothideomycetidae</taxon>
        <taxon>Mycosphaerellales</taxon>
        <taxon>Mycosphaerellaceae</taxon>
        <taxon>Pseudocercospora</taxon>
    </lineage>
</organism>
<feature type="domain" description="Lariat debranching enzyme C-terminal" evidence="14">
    <location>
        <begin position="413"/>
        <end position="562"/>
    </location>
</feature>
<keyword evidence="12" id="KW-0539">Nucleus</keyword>
<protein>
    <recommendedName>
        <fullName evidence="14">Lariat debranching enzyme C-terminal domain-containing protein</fullName>
    </recommendedName>
</protein>
<comment type="similarity">
    <text evidence="5">Belongs to the lariat debranching enzyme family.</text>
</comment>
<dbReference type="Proteomes" id="UP000073492">
    <property type="component" value="Unassembled WGS sequence"/>
</dbReference>
<dbReference type="AlphaFoldDB" id="A0A139IQS1"/>
<keyword evidence="16" id="KW-1185">Reference proteome</keyword>
<dbReference type="GO" id="GO:0005634">
    <property type="term" value="C:nucleus"/>
    <property type="evidence" value="ECO:0007669"/>
    <property type="project" value="UniProtKB-SubCell"/>
</dbReference>
<evidence type="ECO:0000256" key="12">
    <source>
        <dbReference type="ARBA" id="ARBA00023242"/>
    </source>
</evidence>
<dbReference type="GO" id="GO:0046872">
    <property type="term" value="F:metal ion binding"/>
    <property type="evidence" value="ECO:0007669"/>
    <property type="project" value="UniProtKB-KW"/>
</dbReference>
<dbReference type="Pfam" id="PF00149">
    <property type="entry name" value="Metallophos"/>
    <property type="match status" value="1"/>
</dbReference>
<feature type="compositionally biased region" description="Basic and acidic residues" evidence="13">
    <location>
        <begin position="570"/>
        <end position="581"/>
    </location>
</feature>
<dbReference type="EMBL" id="LFZO01000025">
    <property type="protein sequence ID" value="KXT17112.1"/>
    <property type="molecule type" value="Genomic_DNA"/>
</dbReference>
<proteinExistence type="inferred from homology"/>
<evidence type="ECO:0000256" key="1">
    <source>
        <dbReference type="ARBA" id="ARBA00001936"/>
    </source>
</evidence>
<evidence type="ECO:0000256" key="9">
    <source>
        <dbReference type="ARBA" id="ARBA00022833"/>
    </source>
</evidence>
<keyword evidence="11" id="KW-0464">Manganese</keyword>
<feature type="region of interest" description="Disordered" evidence="13">
    <location>
        <begin position="282"/>
        <end position="302"/>
    </location>
</feature>
<keyword evidence="10" id="KW-0408">Iron</keyword>
<dbReference type="OrthoDB" id="407609at2759"/>
<dbReference type="InterPro" id="IPR029052">
    <property type="entry name" value="Metallo-depent_PP-like"/>
</dbReference>
<dbReference type="GO" id="GO:0000398">
    <property type="term" value="P:mRNA splicing, via spliceosome"/>
    <property type="evidence" value="ECO:0007669"/>
    <property type="project" value="TreeGrafter"/>
</dbReference>
<evidence type="ECO:0000256" key="4">
    <source>
        <dbReference type="ARBA" id="ARBA00004123"/>
    </source>
</evidence>
<evidence type="ECO:0000256" key="3">
    <source>
        <dbReference type="ARBA" id="ARBA00001954"/>
    </source>
</evidence>
<feature type="compositionally biased region" description="Basic residues" evidence="13">
    <location>
        <begin position="600"/>
        <end position="619"/>
    </location>
</feature>
<dbReference type="InterPro" id="IPR007708">
    <property type="entry name" value="DBR1_C"/>
</dbReference>
<evidence type="ECO:0000313" key="16">
    <source>
        <dbReference type="Proteomes" id="UP000073492"/>
    </source>
</evidence>
<dbReference type="GO" id="GO:0008419">
    <property type="term" value="F:RNA lariat debranching enzyme activity"/>
    <property type="evidence" value="ECO:0007669"/>
    <property type="project" value="TreeGrafter"/>
</dbReference>
<gene>
    <name evidence="15" type="ORF">AC579_2011</name>
</gene>
<dbReference type="PANTHER" id="PTHR12849">
    <property type="entry name" value="RNA LARIAT DEBRANCHING ENZYME"/>
    <property type="match status" value="1"/>
</dbReference>
<feature type="compositionally biased region" description="Polar residues" evidence="13">
    <location>
        <begin position="289"/>
        <end position="301"/>
    </location>
</feature>
<keyword evidence="9" id="KW-0862">Zinc</keyword>
<comment type="caution">
    <text evidence="15">The sequence shown here is derived from an EMBL/GenBank/DDBJ whole genome shotgun (WGS) entry which is preliminary data.</text>
</comment>
<comment type="cofactor">
    <cofactor evidence="1">
        <name>Mn(2+)</name>
        <dbReference type="ChEBI" id="CHEBI:29035"/>
    </cofactor>
</comment>
<sequence>MSFCHAFTWCWEKLNQPRLAVDWIRQGDIDQQHDATPTMSSNLRIAIEGCGHGTLHAIYASIEEACKQKGWHDGIDLLIIGGDFQSVRNAFDLNTISMPAKYRSMCDFHEYYSGQRLAPYLTVFVGGNHEASSYLTELYYGGWVAPNIYYMGAANVLRLGPLRIAGLSGIWKGFDYRKSHFERLPYNESDLKSVYHVRELDVRKLLHIRTQVDVAISHDWPQGIEWKGNHKQLFRFKPHFEEDAKSGRLGSVAAKQVLERLRPKYWFSAHLHCKYAAVVHHNKPDGDTPSITNETSATATKTNEDEIELDAQDVANGDKESQTIQNADEIDLDLDDDVQAPAISSIATGKPAAHSPKNADEIDLDLDDDVQGPAAVNGQHKFEAANGGHDALLAEARAALPAAFNRPPPPEEMEHPREISNHETNFLALDKCLPSRHFLQLMAIPSEVIVDRTQPLKLQYDREWLAIQRAFSLTEPPEFGNPDARVPFSRTQAEYRDLIDQQMKWVHEEINEDELAIPENFVVTAPVYDGGDFQDLRYQQVLEYPNSQTAKYCSLLQIPNPLAISEEELEQRQKAGPREEPESFGSGRGRGRGGFDRGRGRAGRGGRGRGGGRGRFRGR</sequence>
<comment type="cofactor">
    <cofactor evidence="3">
        <name>Fe(2+)</name>
        <dbReference type="ChEBI" id="CHEBI:29033"/>
    </cofactor>
</comment>
<evidence type="ECO:0000256" key="11">
    <source>
        <dbReference type="ARBA" id="ARBA00023211"/>
    </source>
</evidence>
<keyword evidence="8" id="KW-0378">Hydrolase</keyword>
<evidence type="ECO:0000259" key="14">
    <source>
        <dbReference type="SMART" id="SM01124"/>
    </source>
</evidence>
<dbReference type="SUPFAM" id="SSF56300">
    <property type="entry name" value="Metallo-dependent phosphatases"/>
    <property type="match status" value="1"/>
</dbReference>
<reference evidence="15 16" key="1">
    <citation type="submission" date="2015-07" db="EMBL/GenBank/DDBJ databases">
        <title>Comparative genomics of the Sigatoka disease complex on banana suggests a link between parallel evolutionary changes in Pseudocercospora fijiensis and Pseudocercospora eumusae and increased virulence on the banana host.</title>
        <authorList>
            <person name="Chang T.-C."/>
            <person name="Salvucci A."/>
            <person name="Crous P.W."/>
            <person name="Stergiopoulos I."/>
        </authorList>
    </citation>
    <scope>NUCLEOTIDE SEQUENCE [LARGE SCALE GENOMIC DNA]</scope>
    <source>
        <strain evidence="15 16">CBS 116634</strain>
    </source>
</reference>
<evidence type="ECO:0000256" key="5">
    <source>
        <dbReference type="ARBA" id="ARBA00006045"/>
    </source>
</evidence>
<keyword evidence="6" id="KW-0507">mRNA processing</keyword>
<dbReference type="STRING" id="113226.A0A139IQS1"/>
<accession>A0A139IQS1</accession>
<evidence type="ECO:0000256" key="13">
    <source>
        <dbReference type="SAM" id="MobiDB-lite"/>
    </source>
</evidence>
<keyword evidence="7" id="KW-0479">Metal-binding</keyword>
<dbReference type="Pfam" id="PF05011">
    <property type="entry name" value="DBR1"/>
    <property type="match status" value="1"/>
</dbReference>
<evidence type="ECO:0000313" key="15">
    <source>
        <dbReference type="EMBL" id="KXT17113.1"/>
    </source>
</evidence>
<evidence type="ECO:0000256" key="8">
    <source>
        <dbReference type="ARBA" id="ARBA00022801"/>
    </source>
</evidence>